<evidence type="ECO:0000256" key="2">
    <source>
        <dbReference type="ARBA" id="ARBA00022980"/>
    </source>
</evidence>
<protein>
    <recommendedName>
        <fullName evidence="6">Ribosomal protein S21</fullName>
    </recommendedName>
</protein>
<reference evidence="4 5" key="1">
    <citation type="journal article" date="2014" name="PLoS Genet.">
        <title>Analysis of the Phlebiopsis gigantea genome, transcriptome and secretome provides insight into its pioneer colonization strategies of wood.</title>
        <authorList>
            <person name="Hori C."/>
            <person name="Ishida T."/>
            <person name="Igarashi K."/>
            <person name="Samejima M."/>
            <person name="Suzuki H."/>
            <person name="Master E."/>
            <person name="Ferreira P."/>
            <person name="Ruiz-Duenas F.J."/>
            <person name="Held B."/>
            <person name="Canessa P."/>
            <person name="Larrondo L.F."/>
            <person name="Schmoll M."/>
            <person name="Druzhinina I.S."/>
            <person name="Kubicek C.P."/>
            <person name="Gaskell J.A."/>
            <person name="Kersten P."/>
            <person name="St John F."/>
            <person name="Glasner J."/>
            <person name="Sabat G."/>
            <person name="Splinter BonDurant S."/>
            <person name="Syed K."/>
            <person name="Yadav J."/>
            <person name="Mgbeahuruike A.C."/>
            <person name="Kovalchuk A."/>
            <person name="Asiegbu F.O."/>
            <person name="Lackner G."/>
            <person name="Hoffmeister D."/>
            <person name="Rencoret J."/>
            <person name="Gutierrez A."/>
            <person name="Sun H."/>
            <person name="Lindquist E."/>
            <person name="Barry K."/>
            <person name="Riley R."/>
            <person name="Grigoriev I.V."/>
            <person name="Henrissat B."/>
            <person name="Kues U."/>
            <person name="Berka R.M."/>
            <person name="Martinez A.T."/>
            <person name="Covert S.F."/>
            <person name="Blanchette R.A."/>
            <person name="Cullen D."/>
        </authorList>
    </citation>
    <scope>NUCLEOTIDE SEQUENCE [LARGE SCALE GENOMIC DNA]</scope>
    <source>
        <strain evidence="4 5">11061_1 CR5-6</strain>
    </source>
</reference>
<dbReference type="PANTHER" id="PTHR41237:SF1">
    <property type="entry name" value="SMALL RIBOSOMAL SUBUNIT PROTEIN BS21M"/>
    <property type="match status" value="1"/>
</dbReference>
<organism evidence="4 5">
    <name type="scientific">Phlebiopsis gigantea (strain 11061_1 CR5-6)</name>
    <name type="common">White-rot fungus</name>
    <name type="synonym">Peniophora gigantea</name>
    <dbReference type="NCBI Taxonomy" id="745531"/>
    <lineage>
        <taxon>Eukaryota</taxon>
        <taxon>Fungi</taxon>
        <taxon>Dikarya</taxon>
        <taxon>Basidiomycota</taxon>
        <taxon>Agaricomycotina</taxon>
        <taxon>Agaricomycetes</taxon>
        <taxon>Polyporales</taxon>
        <taxon>Phanerochaetaceae</taxon>
        <taxon>Phlebiopsis</taxon>
    </lineage>
</organism>
<name>A0A0C3S1S3_PHLG1</name>
<dbReference type="AlphaFoldDB" id="A0A0C3S1S3"/>
<dbReference type="STRING" id="745531.A0A0C3S1S3"/>
<evidence type="ECO:0000256" key="1">
    <source>
        <dbReference type="ARBA" id="ARBA00006640"/>
    </source>
</evidence>
<keyword evidence="3" id="KW-0687">Ribonucleoprotein</keyword>
<keyword evidence="5" id="KW-1185">Reference proteome</keyword>
<accession>A0A0C3S1S3</accession>
<dbReference type="InterPro" id="IPR001911">
    <property type="entry name" value="Ribosomal_bS21"/>
</dbReference>
<evidence type="ECO:0000256" key="3">
    <source>
        <dbReference type="ARBA" id="ARBA00023274"/>
    </source>
</evidence>
<dbReference type="InterPro" id="IPR052837">
    <property type="entry name" value="Mitoribosomal_bS21"/>
</dbReference>
<evidence type="ECO:0000313" key="4">
    <source>
        <dbReference type="EMBL" id="KIP09136.1"/>
    </source>
</evidence>
<evidence type="ECO:0000313" key="5">
    <source>
        <dbReference type="Proteomes" id="UP000053257"/>
    </source>
</evidence>
<dbReference type="PANTHER" id="PTHR41237">
    <property type="entry name" value="37S RIBOSOMAL PROTEIN MRP21, MITOCHONDRIAL"/>
    <property type="match status" value="1"/>
</dbReference>
<dbReference type="Proteomes" id="UP000053257">
    <property type="component" value="Unassembled WGS sequence"/>
</dbReference>
<sequence length="128" mass="15157">MSQIELRDARDPNTWLHVQTLQKTASDMTAQEAWARREARVSILDPPQSTWSGRSVPVNQQEPLHSAFSRLSKIMNRNNVPRELFLTRRHEKKGVKRRRLVSVRWRRRFAHEVRKKVQLVKEIRARGA</sequence>
<evidence type="ECO:0008006" key="6">
    <source>
        <dbReference type="Google" id="ProtNLM"/>
    </source>
</evidence>
<dbReference type="Pfam" id="PF01165">
    <property type="entry name" value="Ribosomal_S21"/>
    <property type="match status" value="1"/>
</dbReference>
<keyword evidence="2" id="KW-0689">Ribosomal protein</keyword>
<dbReference type="GO" id="GO:0003735">
    <property type="term" value="F:structural constituent of ribosome"/>
    <property type="evidence" value="ECO:0007669"/>
    <property type="project" value="InterPro"/>
</dbReference>
<proteinExistence type="inferred from homology"/>
<gene>
    <name evidence="4" type="ORF">PHLGIDRAFT_18739</name>
</gene>
<dbReference type="HOGENOM" id="CLU_133900_0_0_1"/>
<dbReference type="GO" id="GO:0070124">
    <property type="term" value="P:mitochondrial translational initiation"/>
    <property type="evidence" value="ECO:0007669"/>
    <property type="project" value="TreeGrafter"/>
</dbReference>
<dbReference type="OrthoDB" id="2501249at2759"/>
<comment type="similarity">
    <text evidence="1">Belongs to the bacterial ribosomal protein bS21 family.</text>
</comment>
<dbReference type="GO" id="GO:0005763">
    <property type="term" value="C:mitochondrial small ribosomal subunit"/>
    <property type="evidence" value="ECO:0007669"/>
    <property type="project" value="TreeGrafter"/>
</dbReference>
<dbReference type="EMBL" id="KN840470">
    <property type="protein sequence ID" value="KIP09136.1"/>
    <property type="molecule type" value="Genomic_DNA"/>
</dbReference>